<reference evidence="1" key="1">
    <citation type="submission" date="2021-05" db="EMBL/GenBank/DDBJ databases">
        <authorList>
            <person name="Scholz U."/>
            <person name="Mascher M."/>
            <person name="Fiebig A."/>
        </authorList>
    </citation>
    <scope>NUCLEOTIDE SEQUENCE [LARGE SCALE GENOMIC DNA]</scope>
</reference>
<evidence type="ECO:0000313" key="1">
    <source>
        <dbReference type="EnsemblPlants" id="AVESA.00010b.r2.3CG0488820.1.CDS.1"/>
    </source>
</evidence>
<keyword evidence="2" id="KW-1185">Reference proteome</keyword>
<evidence type="ECO:0000313" key="2">
    <source>
        <dbReference type="Proteomes" id="UP001732700"/>
    </source>
</evidence>
<organism evidence="1 2">
    <name type="scientific">Avena sativa</name>
    <name type="common">Oat</name>
    <dbReference type="NCBI Taxonomy" id="4498"/>
    <lineage>
        <taxon>Eukaryota</taxon>
        <taxon>Viridiplantae</taxon>
        <taxon>Streptophyta</taxon>
        <taxon>Embryophyta</taxon>
        <taxon>Tracheophyta</taxon>
        <taxon>Spermatophyta</taxon>
        <taxon>Magnoliopsida</taxon>
        <taxon>Liliopsida</taxon>
        <taxon>Poales</taxon>
        <taxon>Poaceae</taxon>
        <taxon>BOP clade</taxon>
        <taxon>Pooideae</taxon>
        <taxon>Poodae</taxon>
        <taxon>Poeae</taxon>
        <taxon>Poeae Chloroplast Group 1 (Aveneae type)</taxon>
        <taxon>Aveninae</taxon>
        <taxon>Avena</taxon>
    </lineage>
</organism>
<reference evidence="1" key="2">
    <citation type="submission" date="2025-09" db="UniProtKB">
        <authorList>
            <consortium name="EnsemblPlants"/>
        </authorList>
    </citation>
    <scope>IDENTIFICATION</scope>
</reference>
<name>A0ACD5VQI7_AVESA</name>
<dbReference type="Proteomes" id="UP001732700">
    <property type="component" value="Chromosome 3C"/>
</dbReference>
<sequence length="475" mass="51297">MAPRPQHGRSYTPSFPHSQISNPQSHSFAKETMAAMSAACHSPARLSISCSSSLPARPLRVAVVGGGPAGASAAEALASAGAQAFLLERSPTGAKPCGGAIPLCMLDEFSIPLGLVDRRVKRMRVLSPSNLAADFSRALPPGAHIPMLRREVLDSFLRSRAADAGATLVPGLVTSLSLPVGPTDPYLVHYISSGGDGPSPTRSVLEVDAIVGADGANSRVAREVGAGDYTTAIAFQERIRLPDKEMEYYDDLAEMYVGGDVSPDFYGWVFPKCDHVAVGTGTVAAKPEIKKLQSGIRARAGPKIAGGHVIKVEAHPIPEHPRPRRVVGRVALVGDAAGYVTRCSGEGIYFAAKSGRLCGQAMAKEWRLTGAVTEAGIRRGYLRRWDDEFLLTFRFLDLLQRVFYGDNAGREALVEMCADEHVQRRTFDCYLHKRMAPPEPWADLQLLWRTAGSMVRCSVLGKEVQRLRRLEMLQA</sequence>
<proteinExistence type="predicted"/>
<accession>A0ACD5VQI7</accession>
<protein>
    <submittedName>
        <fullName evidence="1">Uncharacterized protein</fullName>
    </submittedName>
</protein>
<dbReference type="EnsemblPlants" id="AVESA.00010b.r2.3CG0488820.1">
    <property type="protein sequence ID" value="AVESA.00010b.r2.3CG0488820.1.CDS.1"/>
    <property type="gene ID" value="AVESA.00010b.r2.3CG0488820"/>
</dbReference>